<dbReference type="Pfam" id="PF24138">
    <property type="entry name" value="TPR_TNPO3_IPO13_2nd"/>
    <property type="match status" value="1"/>
</dbReference>
<evidence type="ECO:0000259" key="1">
    <source>
        <dbReference type="SMART" id="SM00913"/>
    </source>
</evidence>
<gene>
    <name evidence="2" type="ORF">DFH94DRAFT_739109</name>
</gene>
<dbReference type="GO" id="GO:0006606">
    <property type="term" value="P:protein import into nucleus"/>
    <property type="evidence" value="ECO:0007669"/>
    <property type="project" value="TreeGrafter"/>
</dbReference>
<dbReference type="EMBL" id="WHVB01000007">
    <property type="protein sequence ID" value="KAF8481272.1"/>
    <property type="molecule type" value="Genomic_DNA"/>
</dbReference>
<dbReference type="GO" id="GO:0031267">
    <property type="term" value="F:small GTPase binding"/>
    <property type="evidence" value="ECO:0007669"/>
    <property type="project" value="InterPro"/>
</dbReference>
<organism evidence="2 3">
    <name type="scientific">Russula ochroleuca</name>
    <dbReference type="NCBI Taxonomy" id="152965"/>
    <lineage>
        <taxon>Eukaryota</taxon>
        <taxon>Fungi</taxon>
        <taxon>Dikarya</taxon>
        <taxon>Basidiomycota</taxon>
        <taxon>Agaricomycotina</taxon>
        <taxon>Agaricomycetes</taxon>
        <taxon>Russulales</taxon>
        <taxon>Russulaceae</taxon>
        <taxon>Russula</taxon>
    </lineage>
</organism>
<dbReference type="InterPro" id="IPR011989">
    <property type="entry name" value="ARM-like"/>
</dbReference>
<dbReference type="PANTHER" id="PTHR12363:SF53">
    <property type="entry name" value="MRNA TRANSPORT REGULATOR MTR10"/>
    <property type="match status" value="1"/>
</dbReference>
<dbReference type="PANTHER" id="PTHR12363">
    <property type="entry name" value="TRANSPORTIN 3 AND IMPORTIN 13"/>
    <property type="match status" value="1"/>
</dbReference>
<name>A0A9P5MXQ5_9AGAM</name>
<dbReference type="InterPro" id="IPR057942">
    <property type="entry name" value="TPR_TNPO3_IPO13_3rd"/>
</dbReference>
<dbReference type="OrthoDB" id="435593at2759"/>
<feature type="domain" description="Importin N-terminal" evidence="1">
    <location>
        <begin position="26"/>
        <end position="93"/>
    </location>
</feature>
<reference evidence="2" key="1">
    <citation type="submission" date="2019-10" db="EMBL/GenBank/DDBJ databases">
        <authorList>
            <consortium name="DOE Joint Genome Institute"/>
            <person name="Kuo A."/>
            <person name="Miyauchi S."/>
            <person name="Kiss E."/>
            <person name="Drula E."/>
            <person name="Kohler A."/>
            <person name="Sanchez-Garcia M."/>
            <person name="Andreopoulos B."/>
            <person name="Barry K.W."/>
            <person name="Bonito G."/>
            <person name="Buee M."/>
            <person name="Carver A."/>
            <person name="Chen C."/>
            <person name="Cichocki N."/>
            <person name="Clum A."/>
            <person name="Culley D."/>
            <person name="Crous P.W."/>
            <person name="Fauchery L."/>
            <person name="Girlanda M."/>
            <person name="Hayes R."/>
            <person name="Keri Z."/>
            <person name="LaButti K."/>
            <person name="Lipzen A."/>
            <person name="Lombard V."/>
            <person name="Magnuson J."/>
            <person name="Maillard F."/>
            <person name="Morin E."/>
            <person name="Murat C."/>
            <person name="Nolan M."/>
            <person name="Ohm R."/>
            <person name="Pangilinan J."/>
            <person name="Pereira M."/>
            <person name="Perotto S."/>
            <person name="Peter M."/>
            <person name="Riley R."/>
            <person name="Sitrit Y."/>
            <person name="Stielow B."/>
            <person name="Szollosi G."/>
            <person name="Zifcakova L."/>
            <person name="Stursova M."/>
            <person name="Spatafora J.W."/>
            <person name="Tedersoo L."/>
            <person name="Vaario L.-M."/>
            <person name="Yamada A."/>
            <person name="Yan M."/>
            <person name="Wang P."/>
            <person name="Xu J."/>
            <person name="Bruns T."/>
            <person name="Baldrian P."/>
            <person name="Vilgalys R."/>
            <person name="Henrissat B."/>
            <person name="Grigoriev I.V."/>
            <person name="Hibbett D."/>
            <person name="Nagy L.G."/>
            <person name="Martin F.M."/>
        </authorList>
    </citation>
    <scope>NUCLEOTIDE SEQUENCE</scope>
    <source>
        <strain evidence="2">Prilba</strain>
    </source>
</reference>
<dbReference type="SUPFAM" id="SSF48371">
    <property type="entry name" value="ARM repeat"/>
    <property type="match status" value="1"/>
</dbReference>
<protein>
    <submittedName>
        <fullName evidence="2">ARM repeat-containing protein</fullName>
    </submittedName>
</protein>
<proteinExistence type="predicted"/>
<dbReference type="AlphaFoldDB" id="A0A9P5MXQ5"/>
<dbReference type="Gene3D" id="1.25.10.10">
    <property type="entry name" value="Leucine-rich Repeat Variant"/>
    <property type="match status" value="1"/>
</dbReference>
<evidence type="ECO:0000313" key="2">
    <source>
        <dbReference type="EMBL" id="KAF8481272.1"/>
    </source>
</evidence>
<dbReference type="InterPro" id="IPR051345">
    <property type="entry name" value="Importin_beta-like_NTR"/>
</dbReference>
<dbReference type="InterPro" id="IPR001494">
    <property type="entry name" value="Importin-beta_N"/>
</dbReference>
<reference evidence="2" key="2">
    <citation type="journal article" date="2020" name="Nat. Commun.">
        <title>Large-scale genome sequencing of mycorrhizal fungi provides insights into the early evolution of symbiotic traits.</title>
        <authorList>
            <person name="Miyauchi S."/>
            <person name="Kiss E."/>
            <person name="Kuo A."/>
            <person name="Drula E."/>
            <person name="Kohler A."/>
            <person name="Sanchez-Garcia M."/>
            <person name="Morin E."/>
            <person name="Andreopoulos B."/>
            <person name="Barry K.W."/>
            <person name="Bonito G."/>
            <person name="Buee M."/>
            <person name="Carver A."/>
            <person name="Chen C."/>
            <person name="Cichocki N."/>
            <person name="Clum A."/>
            <person name="Culley D."/>
            <person name="Crous P.W."/>
            <person name="Fauchery L."/>
            <person name="Girlanda M."/>
            <person name="Hayes R.D."/>
            <person name="Keri Z."/>
            <person name="LaButti K."/>
            <person name="Lipzen A."/>
            <person name="Lombard V."/>
            <person name="Magnuson J."/>
            <person name="Maillard F."/>
            <person name="Murat C."/>
            <person name="Nolan M."/>
            <person name="Ohm R.A."/>
            <person name="Pangilinan J."/>
            <person name="Pereira M.F."/>
            <person name="Perotto S."/>
            <person name="Peter M."/>
            <person name="Pfister S."/>
            <person name="Riley R."/>
            <person name="Sitrit Y."/>
            <person name="Stielow J.B."/>
            <person name="Szollosi G."/>
            <person name="Zifcakova L."/>
            <person name="Stursova M."/>
            <person name="Spatafora J.W."/>
            <person name="Tedersoo L."/>
            <person name="Vaario L.M."/>
            <person name="Yamada A."/>
            <person name="Yan M."/>
            <person name="Wang P."/>
            <person name="Xu J."/>
            <person name="Bruns T."/>
            <person name="Baldrian P."/>
            <person name="Vilgalys R."/>
            <person name="Dunand C."/>
            <person name="Henrissat B."/>
            <person name="Grigoriev I.V."/>
            <person name="Hibbett D."/>
            <person name="Nagy L.G."/>
            <person name="Martin F.M."/>
        </authorList>
    </citation>
    <scope>NUCLEOTIDE SEQUENCE</scope>
    <source>
        <strain evidence="2">Prilba</strain>
    </source>
</reference>
<dbReference type="InterPro" id="IPR057941">
    <property type="entry name" value="TPR_TNPO3_IPO13_2nd"/>
</dbReference>
<dbReference type="Proteomes" id="UP000759537">
    <property type="component" value="Unassembled WGS sequence"/>
</dbReference>
<comment type="caution">
    <text evidence="2">The sequence shown here is derived from an EMBL/GenBank/DDBJ whole genome shotgun (WGS) entry which is preliminary data.</text>
</comment>
<dbReference type="Pfam" id="PF08389">
    <property type="entry name" value="Xpo1"/>
    <property type="match status" value="1"/>
</dbReference>
<dbReference type="GO" id="GO:0005737">
    <property type="term" value="C:cytoplasm"/>
    <property type="evidence" value="ECO:0007669"/>
    <property type="project" value="TreeGrafter"/>
</dbReference>
<evidence type="ECO:0000313" key="3">
    <source>
        <dbReference type="Proteomes" id="UP000759537"/>
    </source>
</evidence>
<dbReference type="Pfam" id="PF24140">
    <property type="entry name" value="TPR_TNPO3_IPO13_3rd"/>
    <property type="match status" value="1"/>
</dbReference>
<dbReference type="Pfam" id="PF24139">
    <property type="entry name" value="TPR_TNPO3_IPO13_4th"/>
    <property type="match status" value="1"/>
</dbReference>
<keyword evidence="3" id="KW-1185">Reference proteome</keyword>
<sequence>MADIQALLAALDVFTRAPDKASLEKANAWLQDFQHSSEAWTTCNLILRSPDAPPAAKLFAAQTFRTKVTYDLTQVDPAQLFTLRDTIVAALEYFKEGPRAIILQLCLALSGLALQLPTWTNAVEGLIDSYGQNPSMVPVLLQFLTVLPEELYSNTKIPVTDQEYAERSTQLLSSCSKQVLEVLSLYLQAPGVTHGIQNQVFACLRSWLTAGEMAATDVADSPIFEFCFQALASDQLFDSATNALCDLIHETQEIEDNMVVIERIVPKVISLKAALDTAEDDSERMRGYARIFSEAGETYRLLILQHTETFFPIVEAIGRCSAYHDLDIVPITFPFWMRLAQSIGKRASIPPLLHDAYKSLVTVMINHLHFPTDSSSLTGQEVDDFRQFRHIMGDTLKDCCYVLGADQCLMETLQLVQAALAKGPDAPWQNIEAPLFAMRSMGGEVNPKDEQAVPIIMQLIPTLPIHTRIRYAALLIISRYTEWINAHPDYISPSLQYISAGFEDTDQDVIGAAGQALKYLCQDCKRHLVPFISDLHTFTTNVGTKLVQEDKVVVYEAIAHVVSAMPMDQAAQSLKTFASSILAAVFALASKPSAATKQELQEVGDGLANLEVMLHIVGSFGEQLPPTCQGTCQEVWPVFDAFLAKHGSDYDSAEHVTRVLRHALNLFGGAVLTIAGDVLRRMSAAFASSGLSCYLWIASKVHNRFGNEEDPLLRNAIRDVYERSTQKLLTMLQEKSAAMLPDVLEDYIRMLMNMVEFSPDLFFESSAFPAAFRVALAALTLIHTDTIFASLDLIRMILTHDCLSPEPLKHPPPKFPLYANAIHQVIDKEGFELASLLMTGLVGDFPEEAASIIVTLFRVLAALWPSQLQQWAPVILQGIPVVSAPEDAKVRFMKDLNDAIRAKQYEKVKYAVLGIHRASRKARDRRKVAALD</sequence>
<dbReference type="Pfam" id="PF03810">
    <property type="entry name" value="IBN_N"/>
    <property type="match status" value="1"/>
</dbReference>
<dbReference type="SMART" id="SM00913">
    <property type="entry name" value="IBN_N"/>
    <property type="match status" value="1"/>
</dbReference>
<accession>A0A9P5MXQ5</accession>
<dbReference type="InterPro" id="IPR016024">
    <property type="entry name" value="ARM-type_fold"/>
</dbReference>
<dbReference type="InterPro" id="IPR013598">
    <property type="entry name" value="Exportin-1/Importin-b-like"/>
</dbReference>
<dbReference type="InterPro" id="IPR058537">
    <property type="entry name" value="TPR_TNPO3_IPO13_4th"/>
</dbReference>